<keyword evidence="4" id="KW-0347">Helicase</keyword>
<accession>A0AAI9IEQ0</accession>
<gene>
    <name evidence="4" type="ORF">HFRIS_011233</name>
</gene>
<keyword evidence="1" id="KW-0378">Hydrolase</keyword>
<evidence type="ECO:0000313" key="5">
    <source>
        <dbReference type="Proteomes" id="UP000006772"/>
    </source>
</evidence>
<feature type="domain" description="Helicase ATP-binding" evidence="2">
    <location>
        <begin position="142"/>
        <end position="309"/>
    </location>
</feature>
<dbReference type="AlphaFoldDB" id="A0AAI9IEQ0"/>
<dbReference type="InterPro" id="IPR038718">
    <property type="entry name" value="SNF2-like_sf"/>
</dbReference>
<dbReference type="GO" id="GO:0005524">
    <property type="term" value="F:ATP binding"/>
    <property type="evidence" value="ECO:0007669"/>
    <property type="project" value="InterPro"/>
</dbReference>
<dbReference type="SMART" id="SM00490">
    <property type="entry name" value="HELICc"/>
    <property type="match status" value="1"/>
</dbReference>
<organism evidence="4 5">
    <name type="scientific">Herbaspirillum frisingense GSF30</name>
    <dbReference type="NCBI Taxonomy" id="864073"/>
    <lineage>
        <taxon>Bacteria</taxon>
        <taxon>Pseudomonadati</taxon>
        <taxon>Pseudomonadota</taxon>
        <taxon>Betaproteobacteria</taxon>
        <taxon>Burkholderiales</taxon>
        <taxon>Oxalobacteraceae</taxon>
        <taxon>Herbaspirillum</taxon>
    </lineage>
</organism>
<evidence type="ECO:0000259" key="3">
    <source>
        <dbReference type="PROSITE" id="PS51194"/>
    </source>
</evidence>
<dbReference type="GO" id="GO:0004386">
    <property type="term" value="F:helicase activity"/>
    <property type="evidence" value="ECO:0007669"/>
    <property type="project" value="UniProtKB-KW"/>
</dbReference>
<proteinExistence type="predicted"/>
<comment type="caution">
    <text evidence="4">The sequence shown here is derived from an EMBL/GenBank/DDBJ whole genome shotgun (WGS) entry which is preliminary data.</text>
</comment>
<dbReference type="GO" id="GO:0016787">
    <property type="term" value="F:hydrolase activity"/>
    <property type="evidence" value="ECO:0007669"/>
    <property type="project" value="UniProtKB-KW"/>
</dbReference>
<dbReference type="RefSeq" id="WP_006463450.1">
    <property type="nucleotide sequence ID" value="NZ_AEEC02000013.1"/>
</dbReference>
<dbReference type="PROSITE" id="PS51194">
    <property type="entry name" value="HELICASE_CTER"/>
    <property type="match status" value="1"/>
</dbReference>
<evidence type="ECO:0000259" key="2">
    <source>
        <dbReference type="PROSITE" id="PS51192"/>
    </source>
</evidence>
<evidence type="ECO:0000256" key="1">
    <source>
        <dbReference type="ARBA" id="ARBA00022801"/>
    </source>
</evidence>
<keyword evidence="4" id="KW-0067">ATP-binding</keyword>
<dbReference type="SUPFAM" id="SSF52540">
    <property type="entry name" value="P-loop containing nucleoside triphosphate hydrolases"/>
    <property type="match status" value="2"/>
</dbReference>
<dbReference type="PROSITE" id="PS51192">
    <property type="entry name" value="HELICASE_ATP_BIND_1"/>
    <property type="match status" value="1"/>
</dbReference>
<dbReference type="SMART" id="SM00487">
    <property type="entry name" value="DEXDc"/>
    <property type="match status" value="1"/>
</dbReference>
<dbReference type="PANTHER" id="PTHR10799">
    <property type="entry name" value="SNF2/RAD54 HELICASE FAMILY"/>
    <property type="match status" value="1"/>
</dbReference>
<reference evidence="4 5" key="1">
    <citation type="journal article" date="2013" name="Front. Microbiol.">
        <title>The genome of the endophytic bacterium H. frisingense GSF30(T) identifies diverse strategies in the Herbaspirillum genus to interact with plants.</title>
        <authorList>
            <person name="Straub D."/>
            <person name="Rothballer M."/>
            <person name="Hartmann A."/>
            <person name="Ludewig U."/>
        </authorList>
    </citation>
    <scope>NUCLEOTIDE SEQUENCE [LARGE SCALE GENOMIC DNA]</scope>
    <source>
        <strain evidence="4 5">GSF30</strain>
    </source>
</reference>
<dbReference type="Proteomes" id="UP000006772">
    <property type="component" value="Unassembled WGS sequence"/>
</dbReference>
<dbReference type="CDD" id="cd18793">
    <property type="entry name" value="SF2_C_SNF"/>
    <property type="match status" value="1"/>
</dbReference>
<dbReference type="InterPro" id="IPR000330">
    <property type="entry name" value="SNF2_N"/>
</dbReference>
<dbReference type="InterPro" id="IPR049730">
    <property type="entry name" value="SNF2/RAD54-like_C"/>
</dbReference>
<evidence type="ECO:0000313" key="4">
    <source>
        <dbReference type="EMBL" id="EOA04724.1"/>
    </source>
</evidence>
<protein>
    <submittedName>
        <fullName evidence="4">Helicase domain protein</fullName>
    </submittedName>
</protein>
<dbReference type="InterPro" id="IPR027417">
    <property type="entry name" value="P-loop_NTPase"/>
</dbReference>
<keyword evidence="4" id="KW-0547">Nucleotide-binding</keyword>
<dbReference type="InterPro" id="IPR014001">
    <property type="entry name" value="Helicase_ATP-bd"/>
</dbReference>
<dbReference type="Pfam" id="PF00176">
    <property type="entry name" value="SNF2-rel_dom"/>
    <property type="match status" value="1"/>
</dbReference>
<dbReference type="InterPro" id="IPR001650">
    <property type="entry name" value="Helicase_C-like"/>
</dbReference>
<feature type="domain" description="Helicase C-terminal" evidence="3">
    <location>
        <begin position="429"/>
        <end position="587"/>
    </location>
</feature>
<dbReference type="Pfam" id="PF00271">
    <property type="entry name" value="Helicase_C"/>
    <property type="match status" value="1"/>
</dbReference>
<sequence>MDSAIKKMQPTILEGAVIADVVRAADLSSLYLVPYRHVDPHFFLTTLKRIFPDEDIRRTAQGVALSLPAAEKLWKFKSSAFKWSGDAKQYIKNRYKLKQKYEALVSQVAAVRDGDRSIVARLLNDDGRFEVLDEHQLKNVAAMTLATGPGLCLFDEQGAGKTVSMIYTYDELVHRNEVDFMLIVAPKSMVGEWPKDLHRFMDDTYRVSVAEGSVRKKAETLNQRPDVVITNFETAVSLERELEAFLRSFEGRAIIVVDESFFIKSADARRTLTLRRLREWCGRAYVLCGTPAPNSPIDLVQQISFVDFGLAFNGIDIPDDREAALPIVQTTIETRGLYLRNLKADVLPGLPTKSFQQVLVKMEAKQAELYRAALAALVQQIQATSDIEFKRTITNFLSQRSMLLQICSNPAAATERYDATPAKVQALDDILERLIVVQNEKVVLWSFYTRTIDLLMKRYERYGAVRYDGAVSSVEDRQSAVSRFQQDPNTKLFIANPAAAGAGLTLHSARFAIYESMSNQAAHYLQSLDRIHRRGQQRPVEYIVLICENSIEEVEYQRLLRKEQSAQSLLGDIVDRPLIRTTMLDETLALLSALPQDS</sequence>
<name>A0AAI9IEQ0_9BURK</name>
<dbReference type="Gene3D" id="3.40.50.300">
    <property type="entry name" value="P-loop containing nucleotide triphosphate hydrolases"/>
    <property type="match status" value="1"/>
</dbReference>
<dbReference type="EMBL" id="AEEC02000013">
    <property type="protein sequence ID" value="EOA04724.1"/>
    <property type="molecule type" value="Genomic_DNA"/>
</dbReference>
<dbReference type="Gene3D" id="3.40.50.10810">
    <property type="entry name" value="Tandem AAA-ATPase domain"/>
    <property type="match status" value="1"/>
</dbReference>